<sequence length="38" mass="4357">MKSIAFEVLNLCFPSAKPMLCRVLNLCFADAKPMDYLY</sequence>
<organism evidence="1">
    <name type="scientific">gut metagenome</name>
    <dbReference type="NCBI Taxonomy" id="749906"/>
    <lineage>
        <taxon>unclassified sequences</taxon>
        <taxon>metagenomes</taxon>
        <taxon>organismal metagenomes</taxon>
    </lineage>
</organism>
<protein>
    <submittedName>
        <fullName evidence="1">Uncharacterized protein</fullName>
    </submittedName>
</protein>
<dbReference type="AlphaFoldDB" id="J9G0B3"/>
<name>J9G0B3_9ZZZZ</name>
<accession>J9G0B3</accession>
<evidence type="ECO:0000313" key="1">
    <source>
        <dbReference type="EMBL" id="EJX00662.1"/>
    </source>
</evidence>
<gene>
    <name evidence="1" type="ORF">EVA_11235</name>
</gene>
<reference evidence="1" key="1">
    <citation type="journal article" date="2012" name="PLoS ONE">
        <title>Gene sets for utilization of primary and secondary nutrition supplies in the distal gut of endangered iberian lynx.</title>
        <authorList>
            <person name="Alcaide M."/>
            <person name="Messina E."/>
            <person name="Richter M."/>
            <person name="Bargiela R."/>
            <person name="Peplies J."/>
            <person name="Huws S.A."/>
            <person name="Newbold C.J."/>
            <person name="Golyshin P.N."/>
            <person name="Simon M.A."/>
            <person name="Lopez G."/>
            <person name="Yakimov M.M."/>
            <person name="Ferrer M."/>
        </authorList>
    </citation>
    <scope>NUCLEOTIDE SEQUENCE</scope>
</reference>
<dbReference type="EMBL" id="AMCI01003280">
    <property type="protein sequence ID" value="EJX00662.1"/>
    <property type="molecule type" value="Genomic_DNA"/>
</dbReference>
<proteinExistence type="predicted"/>
<comment type="caution">
    <text evidence="1">The sequence shown here is derived from an EMBL/GenBank/DDBJ whole genome shotgun (WGS) entry which is preliminary data.</text>
</comment>